<evidence type="ECO:0000313" key="2">
    <source>
        <dbReference type="EMBL" id="GAA1602689.1"/>
    </source>
</evidence>
<evidence type="ECO:0000313" key="3">
    <source>
        <dbReference type="Proteomes" id="UP001500393"/>
    </source>
</evidence>
<name>A0ABN2EBQ0_9ACTN</name>
<comment type="caution">
    <text evidence="2">The sequence shown here is derived from an EMBL/GenBank/DDBJ whole genome shotgun (WGS) entry which is preliminary data.</text>
</comment>
<feature type="compositionally biased region" description="Basic residues" evidence="1">
    <location>
        <begin position="17"/>
        <end position="32"/>
    </location>
</feature>
<evidence type="ECO:0000256" key="1">
    <source>
        <dbReference type="SAM" id="MobiDB-lite"/>
    </source>
</evidence>
<dbReference type="RefSeq" id="WP_344220828.1">
    <property type="nucleotide sequence ID" value="NZ_BAAAOS010000053.1"/>
</dbReference>
<proteinExistence type="predicted"/>
<feature type="region of interest" description="Disordered" evidence="1">
    <location>
        <begin position="1"/>
        <end position="48"/>
    </location>
</feature>
<accession>A0ABN2EBQ0</accession>
<sequence>MGIAARLGGLIWDEPKTKKKRKKSKRKAKGKGGKSEPDEGAAGLQISV</sequence>
<organism evidence="2 3">
    <name type="scientific">Kribbella sancticallisti</name>
    <dbReference type="NCBI Taxonomy" id="460087"/>
    <lineage>
        <taxon>Bacteria</taxon>
        <taxon>Bacillati</taxon>
        <taxon>Actinomycetota</taxon>
        <taxon>Actinomycetes</taxon>
        <taxon>Propionibacteriales</taxon>
        <taxon>Kribbellaceae</taxon>
        <taxon>Kribbella</taxon>
    </lineage>
</organism>
<protein>
    <submittedName>
        <fullName evidence="2">Uncharacterized protein</fullName>
    </submittedName>
</protein>
<keyword evidence="3" id="KW-1185">Reference proteome</keyword>
<dbReference type="Proteomes" id="UP001500393">
    <property type="component" value="Unassembled WGS sequence"/>
</dbReference>
<dbReference type="EMBL" id="BAAAOS010000053">
    <property type="protein sequence ID" value="GAA1602689.1"/>
    <property type="molecule type" value="Genomic_DNA"/>
</dbReference>
<reference evidence="2 3" key="1">
    <citation type="journal article" date="2019" name="Int. J. Syst. Evol. Microbiol.">
        <title>The Global Catalogue of Microorganisms (GCM) 10K type strain sequencing project: providing services to taxonomists for standard genome sequencing and annotation.</title>
        <authorList>
            <consortium name="The Broad Institute Genomics Platform"/>
            <consortium name="The Broad Institute Genome Sequencing Center for Infectious Disease"/>
            <person name="Wu L."/>
            <person name="Ma J."/>
        </authorList>
    </citation>
    <scope>NUCLEOTIDE SEQUENCE [LARGE SCALE GENOMIC DNA]</scope>
    <source>
        <strain evidence="2 3">JCM 14969</strain>
    </source>
</reference>
<gene>
    <name evidence="2" type="ORF">GCM10009789_65830</name>
</gene>